<evidence type="ECO:0000256" key="3">
    <source>
        <dbReference type="ARBA" id="ARBA00022801"/>
    </source>
</evidence>
<keyword evidence="10" id="KW-1185">Reference proteome</keyword>
<feature type="coiled-coil region" evidence="5">
    <location>
        <begin position="50"/>
        <end position="91"/>
    </location>
</feature>
<dbReference type="InterPro" id="IPR038765">
    <property type="entry name" value="Papain-like_cys_pep_sf"/>
</dbReference>
<evidence type="ECO:0000256" key="7">
    <source>
        <dbReference type="SAM" id="SignalP"/>
    </source>
</evidence>
<keyword evidence="5" id="KW-0175">Coiled coil</keyword>
<dbReference type="InterPro" id="IPR051794">
    <property type="entry name" value="PG_Endopeptidase_C40"/>
</dbReference>
<feature type="chain" id="PRO_5046083133" evidence="7">
    <location>
        <begin position="28"/>
        <end position="422"/>
    </location>
</feature>
<evidence type="ECO:0000256" key="2">
    <source>
        <dbReference type="ARBA" id="ARBA00022670"/>
    </source>
</evidence>
<organism evidence="9 10">
    <name type="scientific">Saccharopolyspora cebuensis</name>
    <dbReference type="NCBI Taxonomy" id="418759"/>
    <lineage>
        <taxon>Bacteria</taxon>
        <taxon>Bacillati</taxon>
        <taxon>Actinomycetota</taxon>
        <taxon>Actinomycetes</taxon>
        <taxon>Pseudonocardiales</taxon>
        <taxon>Pseudonocardiaceae</taxon>
        <taxon>Saccharopolyspora</taxon>
    </lineage>
</organism>
<reference evidence="9 10" key="1">
    <citation type="submission" date="2024-08" db="EMBL/GenBank/DDBJ databases">
        <title>Genome mining of Saccharopolyspora cebuensis PGLac3 from Nigerian medicinal plant.</title>
        <authorList>
            <person name="Ezeobiora C.E."/>
            <person name="Igbokwe N.H."/>
            <person name="Amin D.H."/>
            <person name="Mendie U.E."/>
        </authorList>
    </citation>
    <scope>NUCLEOTIDE SEQUENCE [LARGE SCALE GENOMIC DNA]</scope>
    <source>
        <strain evidence="9 10">PGLac3</strain>
    </source>
</reference>
<evidence type="ECO:0000256" key="4">
    <source>
        <dbReference type="ARBA" id="ARBA00022807"/>
    </source>
</evidence>
<evidence type="ECO:0000256" key="6">
    <source>
        <dbReference type="SAM" id="MobiDB-lite"/>
    </source>
</evidence>
<dbReference type="SUPFAM" id="SSF54001">
    <property type="entry name" value="Cysteine proteinases"/>
    <property type="match status" value="1"/>
</dbReference>
<feature type="domain" description="NlpC/P60" evidence="8">
    <location>
        <begin position="283"/>
        <end position="422"/>
    </location>
</feature>
<accession>A0ABV4CD24</accession>
<feature type="signal peptide" evidence="7">
    <location>
        <begin position="1"/>
        <end position="27"/>
    </location>
</feature>
<comment type="similarity">
    <text evidence="1">Belongs to the peptidase C40 family.</text>
</comment>
<evidence type="ECO:0000313" key="10">
    <source>
        <dbReference type="Proteomes" id="UP001564626"/>
    </source>
</evidence>
<dbReference type="Gene3D" id="3.90.1720.10">
    <property type="entry name" value="endopeptidase domain like (from Nostoc punctiforme)"/>
    <property type="match status" value="1"/>
</dbReference>
<proteinExistence type="inferred from homology"/>
<dbReference type="EMBL" id="JBGEHV010000007">
    <property type="protein sequence ID" value="MEY8038986.1"/>
    <property type="molecule type" value="Genomic_DNA"/>
</dbReference>
<dbReference type="InterPro" id="IPR000064">
    <property type="entry name" value="NLP_P60_dom"/>
</dbReference>
<dbReference type="PROSITE" id="PS51935">
    <property type="entry name" value="NLPC_P60"/>
    <property type="match status" value="1"/>
</dbReference>
<evidence type="ECO:0000313" key="9">
    <source>
        <dbReference type="EMBL" id="MEY8038986.1"/>
    </source>
</evidence>
<dbReference type="Proteomes" id="UP001564626">
    <property type="component" value="Unassembled WGS sequence"/>
</dbReference>
<dbReference type="PANTHER" id="PTHR47359">
    <property type="entry name" value="PEPTIDOGLYCAN DL-ENDOPEPTIDASE CWLO"/>
    <property type="match status" value="1"/>
</dbReference>
<keyword evidence="4" id="KW-0788">Thiol protease</keyword>
<keyword evidence="7" id="KW-0732">Signal</keyword>
<dbReference type="Pfam" id="PF00877">
    <property type="entry name" value="NLPC_P60"/>
    <property type="match status" value="1"/>
</dbReference>
<keyword evidence="2" id="KW-0645">Protease</keyword>
<keyword evidence="3" id="KW-0378">Hydrolase</keyword>
<comment type="caution">
    <text evidence="9">The sequence shown here is derived from an EMBL/GenBank/DDBJ whole genome shotgun (WGS) entry which is preliminary data.</text>
</comment>
<sequence>MGPQRALATIALVAAVGAALPATGASAPPNPSDAEIEAGRARAERAAGEVGRLAHQLAAAETRLMDLRARVALAMEDANKARVDLQRAERAHRDARYAATSAAREATAAAAEVDRQRARLDEIAAGSYRQGSRLGSVTAFFGSRSPAEVLERATLLDLVSRDQLDVLDDLERARIERVNKDSLAREAVQRAEAAAAVAERSRAAAVAAERAAIDARNSQVERARQVRADKSAVESRLAAVRGRVSGMEQQRDRYREWAAAQAAPAPAAPPSTTDSSGSSAPSSSAVEVVVQRALSQVGVPYAWGGGNAGGPTRGIRDGGVADAHGDYRKTGFDCSGLMIYAFAGVGIELAHYSGYQYRSGEQVPLSRMQRGDMLFWQTGGRIHHVALYLGGGKMVEAPYSGSHVRVAPVRYGGIAPYAVRLL</sequence>
<evidence type="ECO:0000259" key="8">
    <source>
        <dbReference type="PROSITE" id="PS51935"/>
    </source>
</evidence>
<feature type="compositionally biased region" description="Low complexity" evidence="6">
    <location>
        <begin position="258"/>
        <end position="284"/>
    </location>
</feature>
<feature type="region of interest" description="Disordered" evidence="6">
    <location>
        <begin position="251"/>
        <end position="284"/>
    </location>
</feature>
<gene>
    <name evidence="9" type="ORF">AB8O55_06225</name>
</gene>
<evidence type="ECO:0000256" key="5">
    <source>
        <dbReference type="SAM" id="Coils"/>
    </source>
</evidence>
<dbReference type="PANTHER" id="PTHR47359:SF3">
    <property type="entry name" value="NLP_P60 DOMAIN-CONTAINING PROTEIN-RELATED"/>
    <property type="match status" value="1"/>
</dbReference>
<name>A0ABV4CD24_9PSEU</name>
<dbReference type="RefSeq" id="WP_345366392.1">
    <property type="nucleotide sequence ID" value="NZ_BAABII010000016.1"/>
</dbReference>
<evidence type="ECO:0000256" key="1">
    <source>
        <dbReference type="ARBA" id="ARBA00007074"/>
    </source>
</evidence>
<protein>
    <submittedName>
        <fullName evidence="9">NlpC/P60 family protein</fullName>
    </submittedName>
</protein>